<organism evidence="5 6">
    <name type="scientific">Gordonia soli NBRC 108243</name>
    <dbReference type="NCBI Taxonomy" id="1223545"/>
    <lineage>
        <taxon>Bacteria</taxon>
        <taxon>Bacillati</taxon>
        <taxon>Actinomycetota</taxon>
        <taxon>Actinomycetes</taxon>
        <taxon>Mycobacteriales</taxon>
        <taxon>Gordoniaceae</taxon>
        <taxon>Gordonia</taxon>
    </lineage>
</organism>
<dbReference type="EC" id="3.5.1.4" evidence="3"/>
<dbReference type="OrthoDB" id="5175573at2"/>
<name>M0QEK1_9ACTN</name>
<feature type="domain" description="Amidase" evidence="4">
    <location>
        <begin position="426"/>
        <end position="473"/>
    </location>
</feature>
<accession>M0QEK1</accession>
<evidence type="ECO:0000313" key="5">
    <source>
        <dbReference type="EMBL" id="GAC67028.1"/>
    </source>
</evidence>
<evidence type="ECO:0000256" key="2">
    <source>
        <dbReference type="ARBA" id="ARBA00009199"/>
    </source>
</evidence>
<dbReference type="InterPro" id="IPR036928">
    <property type="entry name" value="AS_sf"/>
</dbReference>
<evidence type="ECO:0000256" key="3">
    <source>
        <dbReference type="ARBA" id="ARBA00012922"/>
    </source>
</evidence>
<comment type="catalytic activity">
    <reaction evidence="1">
        <text>a monocarboxylic acid amide + H2O = a monocarboxylate + NH4(+)</text>
        <dbReference type="Rhea" id="RHEA:12020"/>
        <dbReference type="ChEBI" id="CHEBI:15377"/>
        <dbReference type="ChEBI" id="CHEBI:28938"/>
        <dbReference type="ChEBI" id="CHEBI:35757"/>
        <dbReference type="ChEBI" id="CHEBI:83628"/>
        <dbReference type="EC" id="3.5.1.4"/>
    </reaction>
</comment>
<dbReference type="STRING" id="1223545.GS4_05_02410"/>
<dbReference type="PANTHER" id="PTHR11895:SF7">
    <property type="entry name" value="GLUTAMYL-TRNA(GLN) AMIDOTRANSFERASE SUBUNIT A, MITOCHONDRIAL"/>
    <property type="match status" value="1"/>
</dbReference>
<dbReference type="SUPFAM" id="SSF75304">
    <property type="entry name" value="Amidase signature (AS) enzymes"/>
    <property type="match status" value="1"/>
</dbReference>
<dbReference type="Proteomes" id="UP000011666">
    <property type="component" value="Unassembled WGS sequence"/>
</dbReference>
<dbReference type="GO" id="GO:0004040">
    <property type="term" value="F:amidase activity"/>
    <property type="evidence" value="ECO:0007669"/>
    <property type="project" value="UniProtKB-EC"/>
</dbReference>
<reference evidence="5 6" key="1">
    <citation type="submission" date="2013-01" db="EMBL/GenBank/DDBJ databases">
        <title>Whole genome shotgun sequence of Gordonia soli NBRC 108243.</title>
        <authorList>
            <person name="Isaki-Nakamura S."/>
            <person name="Hosoyama A."/>
            <person name="Tsuchikane K."/>
            <person name="Ando Y."/>
            <person name="Baba S."/>
            <person name="Ohji S."/>
            <person name="Hamada M."/>
            <person name="Tamura T."/>
            <person name="Yamazoe A."/>
            <person name="Yamazaki S."/>
            <person name="Fujita N."/>
        </authorList>
    </citation>
    <scope>NUCLEOTIDE SEQUENCE [LARGE SCALE GENOMIC DNA]</scope>
    <source>
        <strain evidence="5 6">NBRC 108243</strain>
    </source>
</reference>
<sequence length="494" mass="51562">MDLSEYLRHDATALAGLVRTGEVTATELLELAQARAAAVNHRLNAIVVPTDGFARDQIAAGPQGPLAGVPFLIKDLGQELKGYPTASGSKSLARHIATEHATITQRFLDAGLVVFGKTNTPEFGAKGITESDFWGPARSPWNTDHTPGGSSGGSGAAVAAGIVPAAGANDGGGSIRIPAACNGLVGLKATRGITPFGPQEGESTLGMAVEGAVTRTVRDAAAIYDAIVGPTPSSTYPTSVPDTPFVEQIRTAPTALRIGYSTASTINPNPHPEAIAAVERAATLLTELGHRVEEVPTPYDDAALSRDFLTIWFGSLAAQVEAARVATGATDADFESDTLAVAELGRSAGVVPFVTAANNVNSYVQQIDDFHSRFDLFLTPTLATPPLEVFATRTPPALQRGSRVIAKVHGGKLLGRTGILDDLIVQSLGWVPYTQLANLTGRPAISVPLHWTEAGLPLGVQFVGRLGADGQLLALAAQLEEAAPWFHRYADVRV</sequence>
<dbReference type="EMBL" id="BANX01000005">
    <property type="protein sequence ID" value="GAC67028.1"/>
    <property type="molecule type" value="Genomic_DNA"/>
</dbReference>
<dbReference type="AlphaFoldDB" id="M0QEK1"/>
<keyword evidence="6" id="KW-1185">Reference proteome</keyword>
<dbReference type="RefSeq" id="WP_007617794.1">
    <property type="nucleotide sequence ID" value="NZ_BANX01000005.1"/>
</dbReference>
<protein>
    <recommendedName>
        <fullName evidence="3">amidase</fullName>
        <ecNumber evidence="3">3.5.1.4</ecNumber>
    </recommendedName>
</protein>
<dbReference type="InterPro" id="IPR000120">
    <property type="entry name" value="Amidase"/>
</dbReference>
<dbReference type="Gene3D" id="3.90.1300.10">
    <property type="entry name" value="Amidase signature (AS) domain"/>
    <property type="match status" value="1"/>
</dbReference>
<proteinExistence type="inferred from homology"/>
<evidence type="ECO:0000313" key="6">
    <source>
        <dbReference type="Proteomes" id="UP000011666"/>
    </source>
</evidence>
<comment type="similarity">
    <text evidence="2">Belongs to the amidase family.</text>
</comment>
<evidence type="ECO:0000259" key="4">
    <source>
        <dbReference type="Pfam" id="PF01425"/>
    </source>
</evidence>
<dbReference type="PROSITE" id="PS00571">
    <property type="entry name" value="AMIDASES"/>
    <property type="match status" value="1"/>
</dbReference>
<dbReference type="PANTHER" id="PTHR11895">
    <property type="entry name" value="TRANSAMIDASE"/>
    <property type="match status" value="1"/>
</dbReference>
<dbReference type="InterPro" id="IPR023631">
    <property type="entry name" value="Amidase_dom"/>
</dbReference>
<dbReference type="Pfam" id="PF01425">
    <property type="entry name" value="Amidase"/>
    <property type="match status" value="2"/>
</dbReference>
<evidence type="ECO:0000256" key="1">
    <source>
        <dbReference type="ARBA" id="ARBA00001311"/>
    </source>
</evidence>
<dbReference type="InterPro" id="IPR020556">
    <property type="entry name" value="Amidase_CS"/>
</dbReference>
<comment type="caution">
    <text evidence="5">The sequence shown here is derived from an EMBL/GenBank/DDBJ whole genome shotgun (WGS) entry which is preliminary data.</text>
</comment>
<dbReference type="eggNOG" id="COG0154">
    <property type="taxonomic scope" value="Bacteria"/>
</dbReference>
<feature type="domain" description="Amidase" evidence="4">
    <location>
        <begin position="27"/>
        <end position="389"/>
    </location>
</feature>
<gene>
    <name evidence="5" type="ORF">GS4_05_02410</name>
</gene>